<dbReference type="GO" id="GO:0046872">
    <property type="term" value="F:metal ion binding"/>
    <property type="evidence" value="ECO:0007669"/>
    <property type="project" value="InterPro"/>
</dbReference>
<evidence type="ECO:0000313" key="3">
    <source>
        <dbReference type="EnsemblMetazoa" id="XP_008179015.1"/>
    </source>
</evidence>
<dbReference type="GeneID" id="103308074"/>
<name>A0A8R1WY43_ACYPI</name>
<dbReference type="EnsemblMetazoa" id="XM_008180793.3">
    <property type="protein sequence ID" value="XP_008179015.1"/>
    <property type="gene ID" value="LOC103308074"/>
</dbReference>
<feature type="domain" description="DDHD" evidence="2">
    <location>
        <begin position="1"/>
        <end position="120"/>
    </location>
</feature>
<dbReference type="AlphaFoldDB" id="A0A8R1WY43"/>
<accession>A0A8R1WY43</accession>
<reference evidence="3" key="2">
    <citation type="submission" date="2022-06" db="UniProtKB">
        <authorList>
            <consortium name="EnsemblMetazoa"/>
        </authorList>
    </citation>
    <scope>IDENTIFICATION</scope>
</reference>
<evidence type="ECO:0000313" key="4">
    <source>
        <dbReference type="Proteomes" id="UP000007819"/>
    </source>
</evidence>
<dbReference type="InterPro" id="IPR004177">
    <property type="entry name" value="DDHD_dom"/>
</dbReference>
<dbReference type="SMART" id="SM01127">
    <property type="entry name" value="DDHD"/>
    <property type="match status" value="1"/>
</dbReference>
<dbReference type="PANTHER" id="PTHR23509">
    <property type="entry name" value="PA-PL1 PHOSPHOLIPASE FAMILY"/>
    <property type="match status" value="1"/>
</dbReference>
<sequence>MSLAKKVYNIYHRTDPVAYRFEPLVAKDYCRYKPVGIQACGIKCDYSEVPLELIENIDTVNTCPLSRNSTPVENLNHRLDYILRDSIGGSASDYLSMWYTHTSYWSNYDVAYFIYTRLFPELDKTMEDFLKPEEKIPNFDLQLDQGNSSKVKKN</sequence>
<evidence type="ECO:0000256" key="1">
    <source>
        <dbReference type="ARBA" id="ARBA00038464"/>
    </source>
</evidence>
<dbReference type="Pfam" id="PF02862">
    <property type="entry name" value="DDHD"/>
    <property type="match status" value="2"/>
</dbReference>
<keyword evidence="4" id="KW-1185">Reference proteome</keyword>
<dbReference type="Proteomes" id="UP000007819">
    <property type="component" value="Chromosome X"/>
</dbReference>
<dbReference type="RefSeq" id="XP_008179015.1">
    <property type="nucleotide sequence ID" value="XM_008180793.3"/>
</dbReference>
<comment type="similarity">
    <text evidence="1">Belongs to the PA-PLA1 family.</text>
</comment>
<reference evidence="4" key="1">
    <citation type="submission" date="2010-06" db="EMBL/GenBank/DDBJ databases">
        <authorList>
            <person name="Jiang H."/>
            <person name="Abraham K."/>
            <person name="Ali S."/>
            <person name="Alsbrooks S.L."/>
            <person name="Anim B.N."/>
            <person name="Anosike U.S."/>
            <person name="Attaway T."/>
            <person name="Bandaranaike D.P."/>
            <person name="Battles P.K."/>
            <person name="Bell S.N."/>
            <person name="Bell A.V."/>
            <person name="Beltran B."/>
            <person name="Bickham C."/>
            <person name="Bustamante Y."/>
            <person name="Caleb T."/>
            <person name="Canada A."/>
            <person name="Cardenas V."/>
            <person name="Carter K."/>
            <person name="Chacko J."/>
            <person name="Chandrabose M.N."/>
            <person name="Chavez D."/>
            <person name="Chavez A."/>
            <person name="Chen L."/>
            <person name="Chu H.-S."/>
            <person name="Claassen K.J."/>
            <person name="Cockrell R."/>
            <person name="Collins M."/>
            <person name="Cooper J.A."/>
            <person name="Cree A."/>
            <person name="Curry S.M."/>
            <person name="Da Y."/>
            <person name="Dao M.D."/>
            <person name="Das B."/>
            <person name="Davila M.-L."/>
            <person name="Davy-Carroll L."/>
            <person name="Denson S."/>
            <person name="Dinh H."/>
            <person name="Ebong V.E."/>
            <person name="Edwards J.R."/>
            <person name="Egan A."/>
            <person name="El-Daye J."/>
            <person name="Escobedo L."/>
            <person name="Fernandez S."/>
            <person name="Fernando P.R."/>
            <person name="Flagg N."/>
            <person name="Forbes L.D."/>
            <person name="Fowler R.G."/>
            <person name="Fu Q."/>
            <person name="Gabisi R.A."/>
            <person name="Ganer J."/>
            <person name="Garbino Pronczuk A."/>
            <person name="Garcia R.M."/>
            <person name="Garner T."/>
            <person name="Garrett T.E."/>
            <person name="Gonzalez D.A."/>
            <person name="Hamid H."/>
            <person name="Hawkins E.S."/>
            <person name="Hirani K."/>
            <person name="Hogues M.E."/>
            <person name="Hollins B."/>
            <person name="Hsiao C.-H."/>
            <person name="Jabil R."/>
            <person name="James M.L."/>
            <person name="Jhangiani S.N."/>
            <person name="Johnson B."/>
            <person name="Johnson Q."/>
            <person name="Joshi V."/>
            <person name="Kalu J.B."/>
            <person name="Kam C."/>
            <person name="Kashfia A."/>
            <person name="Keebler J."/>
            <person name="Kisamo H."/>
            <person name="Kovar C.L."/>
            <person name="Lago L.A."/>
            <person name="Lai C.-Y."/>
            <person name="Laidlaw J."/>
            <person name="Lara F."/>
            <person name="Le T.-K."/>
            <person name="Lee S.L."/>
            <person name="Legall F.H."/>
            <person name="Lemon S.J."/>
            <person name="Lewis L.R."/>
            <person name="Li B."/>
            <person name="Liu Y."/>
            <person name="Liu Y.-S."/>
            <person name="Lopez J."/>
            <person name="Lozado R.J."/>
            <person name="Lu J."/>
            <person name="Madu R.C."/>
            <person name="Maheshwari M."/>
            <person name="Maheshwari R."/>
            <person name="Malloy K."/>
            <person name="Martinez E."/>
            <person name="Mathew T."/>
            <person name="Mercado I.C."/>
            <person name="Mercado C."/>
            <person name="Meyer B."/>
            <person name="Montgomery K."/>
            <person name="Morgan M.B."/>
            <person name="Munidasa M."/>
            <person name="Nazareth L.V."/>
            <person name="Nelson J."/>
            <person name="Ng B.M."/>
            <person name="Nguyen N.B."/>
            <person name="Nguyen P.Q."/>
            <person name="Nguyen T."/>
            <person name="Obregon M."/>
            <person name="Okwuonu G.O."/>
            <person name="Onwere C.G."/>
            <person name="Orozco G."/>
            <person name="Parra A."/>
            <person name="Patel S."/>
            <person name="Patil S."/>
            <person name="Perez A."/>
            <person name="Perez Y."/>
            <person name="Pham C."/>
            <person name="Primus E.L."/>
            <person name="Pu L.-L."/>
            <person name="Puazo M."/>
            <person name="Qin X."/>
            <person name="Quiroz J.B."/>
            <person name="Reese J."/>
            <person name="Richards S."/>
            <person name="Rives C.M."/>
            <person name="Robberts R."/>
            <person name="Ruiz S.J."/>
            <person name="Ruiz M.J."/>
            <person name="Santibanez J."/>
            <person name="Schneider B.W."/>
            <person name="Sisson I."/>
            <person name="Smith M."/>
            <person name="Sodergren E."/>
            <person name="Song X.-Z."/>
            <person name="Song B.B."/>
            <person name="Summersgill H."/>
            <person name="Thelus R."/>
            <person name="Thornton R.D."/>
            <person name="Trejos Z.Y."/>
            <person name="Usmani K."/>
            <person name="Vattathil S."/>
            <person name="Villasana D."/>
            <person name="Walker D.L."/>
            <person name="Wang S."/>
            <person name="Wang K."/>
            <person name="White C.S."/>
            <person name="Williams A.C."/>
            <person name="Williamson J."/>
            <person name="Wilson K."/>
            <person name="Woghiren I.O."/>
            <person name="Woodworth J.R."/>
            <person name="Worley K.C."/>
            <person name="Wright R.A."/>
            <person name="Wu W."/>
            <person name="Young L."/>
            <person name="Zhang L."/>
            <person name="Zhang J."/>
            <person name="Zhu Y."/>
            <person name="Muzny D.M."/>
            <person name="Weinstock G."/>
            <person name="Gibbs R.A."/>
        </authorList>
    </citation>
    <scope>NUCLEOTIDE SEQUENCE [LARGE SCALE GENOMIC DNA]</scope>
    <source>
        <strain evidence="4">LSR1</strain>
    </source>
</reference>
<dbReference type="GO" id="GO:0005737">
    <property type="term" value="C:cytoplasm"/>
    <property type="evidence" value="ECO:0007669"/>
    <property type="project" value="TreeGrafter"/>
</dbReference>
<dbReference type="OrthoDB" id="69269at2759"/>
<organism evidence="3 4">
    <name type="scientific">Acyrthosiphon pisum</name>
    <name type="common">Pea aphid</name>
    <dbReference type="NCBI Taxonomy" id="7029"/>
    <lineage>
        <taxon>Eukaryota</taxon>
        <taxon>Metazoa</taxon>
        <taxon>Ecdysozoa</taxon>
        <taxon>Arthropoda</taxon>
        <taxon>Hexapoda</taxon>
        <taxon>Insecta</taxon>
        <taxon>Pterygota</taxon>
        <taxon>Neoptera</taxon>
        <taxon>Paraneoptera</taxon>
        <taxon>Hemiptera</taxon>
        <taxon>Sternorrhyncha</taxon>
        <taxon>Aphidomorpha</taxon>
        <taxon>Aphidoidea</taxon>
        <taxon>Aphididae</taxon>
        <taxon>Macrosiphini</taxon>
        <taxon>Acyrthosiphon</taxon>
    </lineage>
</organism>
<dbReference type="PANTHER" id="PTHR23509:SF10">
    <property type="entry name" value="LD21067P"/>
    <property type="match status" value="1"/>
</dbReference>
<dbReference type="PROSITE" id="PS51043">
    <property type="entry name" value="DDHD"/>
    <property type="match status" value="1"/>
</dbReference>
<dbReference type="GO" id="GO:0004620">
    <property type="term" value="F:phospholipase activity"/>
    <property type="evidence" value="ECO:0007669"/>
    <property type="project" value="TreeGrafter"/>
</dbReference>
<evidence type="ECO:0000259" key="2">
    <source>
        <dbReference type="PROSITE" id="PS51043"/>
    </source>
</evidence>
<proteinExistence type="inferred from homology"/>
<dbReference type="KEGG" id="api:103308074"/>
<dbReference type="InterPro" id="IPR058055">
    <property type="entry name" value="PA-PLA1"/>
</dbReference>
<protein>
    <recommendedName>
        <fullName evidence="2">DDHD domain-containing protein</fullName>
    </recommendedName>
</protein>